<name>A0ACB9M5G0_9MYRT</name>
<evidence type="ECO:0000313" key="1">
    <source>
        <dbReference type="EMBL" id="KAI4319218.1"/>
    </source>
</evidence>
<accession>A0ACB9M5G0</accession>
<evidence type="ECO:0000313" key="2">
    <source>
        <dbReference type="Proteomes" id="UP001057402"/>
    </source>
</evidence>
<proteinExistence type="predicted"/>
<dbReference type="Proteomes" id="UP001057402">
    <property type="component" value="Chromosome 10"/>
</dbReference>
<dbReference type="EMBL" id="CM042889">
    <property type="protein sequence ID" value="KAI4319218.1"/>
    <property type="molecule type" value="Genomic_DNA"/>
</dbReference>
<reference evidence="2" key="1">
    <citation type="journal article" date="2023" name="Front. Plant Sci.">
        <title>Chromosomal-level genome assembly of Melastoma candidum provides insights into trichome evolution.</title>
        <authorList>
            <person name="Zhong Y."/>
            <person name="Wu W."/>
            <person name="Sun C."/>
            <person name="Zou P."/>
            <person name="Liu Y."/>
            <person name="Dai S."/>
            <person name="Zhou R."/>
        </authorList>
    </citation>
    <scope>NUCLEOTIDE SEQUENCE [LARGE SCALE GENOMIC DNA]</scope>
</reference>
<gene>
    <name evidence="1" type="ORF">MLD38_032845</name>
</gene>
<protein>
    <submittedName>
        <fullName evidence="1">Uncharacterized protein</fullName>
    </submittedName>
</protein>
<sequence>MAYEVVFARSFSRYDQRRLGYGAVVACLLVGLSSFTVLSPYLGPLPILNLRLSMGIGHKSFLKQEAESFPDQVDIEKENVPMEAEVVEVSVEYRSDDVGVAENATYIQEVVQNSTAIQGESITKQPERSGDTMNRQSDSRRIANRSEDDVKINREPLCNVTGSRSDFCEVPTAVVIHPNRSTVFVPSPGVGSSVEVGNNSWRIRPYARKGDPWAMSGVREWYVTRSIGQGGVPLCTRNHSVPAVMFSVGGFSGNHFHSFSDIILPLFLTSRKFKGEVQFVVTNYRYWWTVKFRKMLEKLSKYPIIDIDSNRDVHCYPSAIIGLKRHPKQQLSLDPSEPPHYTTNEFREFLRSAYSLKRRVAAKLSDGNSGGRRPRLLILSRKRSRSFTNIGGIQRLAKRTGFDPVVAEADMDVARFAEIMNSCDAVMGVHGAGLTNVLFLPDNGVLIQVVPYGGVEWVSRTYFGTPAGAMGIKYLEYGISLQESTLLDQFSGDDVVIRDPIGFHKHNWEVFKSVYLDKQNVKLDVRRFRPTMQRAFQLLQ</sequence>
<keyword evidence="2" id="KW-1185">Reference proteome</keyword>
<organism evidence="1 2">
    <name type="scientific">Melastoma candidum</name>
    <dbReference type="NCBI Taxonomy" id="119954"/>
    <lineage>
        <taxon>Eukaryota</taxon>
        <taxon>Viridiplantae</taxon>
        <taxon>Streptophyta</taxon>
        <taxon>Embryophyta</taxon>
        <taxon>Tracheophyta</taxon>
        <taxon>Spermatophyta</taxon>
        <taxon>Magnoliopsida</taxon>
        <taxon>eudicotyledons</taxon>
        <taxon>Gunneridae</taxon>
        <taxon>Pentapetalae</taxon>
        <taxon>rosids</taxon>
        <taxon>malvids</taxon>
        <taxon>Myrtales</taxon>
        <taxon>Melastomataceae</taxon>
        <taxon>Melastomatoideae</taxon>
        <taxon>Melastomateae</taxon>
        <taxon>Melastoma</taxon>
    </lineage>
</organism>
<comment type="caution">
    <text evidence="1">The sequence shown here is derived from an EMBL/GenBank/DDBJ whole genome shotgun (WGS) entry which is preliminary data.</text>
</comment>